<feature type="region of interest" description="Disordered" evidence="1">
    <location>
        <begin position="76"/>
        <end position="99"/>
    </location>
</feature>
<evidence type="ECO:0000256" key="1">
    <source>
        <dbReference type="SAM" id="MobiDB-lite"/>
    </source>
</evidence>
<name>A0ABR4NI30_9FUNG</name>
<accession>A0ABR4NI30</accession>
<dbReference type="Pfam" id="PF12824">
    <property type="entry name" value="MRP-L20"/>
    <property type="match status" value="1"/>
</dbReference>
<comment type="caution">
    <text evidence="2">The sequence shown here is derived from an EMBL/GenBank/DDBJ whole genome shotgun (WGS) entry which is preliminary data.</text>
</comment>
<evidence type="ECO:0000313" key="3">
    <source>
        <dbReference type="Proteomes" id="UP001527925"/>
    </source>
</evidence>
<dbReference type="PROSITE" id="PS51257">
    <property type="entry name" value="PROKAR_LIPOPROTEIN"/>
    <property type="match status" value="1"/>
</dbReference>
<dbReference type="PANTHER" id="PTHR28266">
    <property type="entry name" value="54S RIBOSOMAL PROTEIN L20, MITOCHONDRIAL"/>
    <property type="match status" value="1"/>
</dbReference>
<gene>
    <name evidence="2" type="ORF">HK105_201455</name>
</gene>
<proteinExistence type="predicted"/>
<sequence>MLAARALPVRATTLAAVASASGAAQACATRIASASAAAPAALRSFYTYNTPTDTKRIVLQDGSRLVFLKKTTGMLPTGATSSTDTTAAQAPAPGADPESIEALLPPRVRSFPRRSRLSDEQIDRMRQLRSQDPDTWTVGRLAREFDTFPGFVMRVTRCPPERVRMLVDKAQAEFDAMYPSEKIRAVNRMRRKALW</sequence>
<dbReference type="Proteomes" id="UP001527925">
    <property type="component" value="Unassembled WGS sequence"/>
</dbReference>
<reference evidence="2 3" key="1">
    <citation type="submission" date="2023-09" db="EMBL/GenBank/DDBJ databases">
        <title>Pangenome analysis of Batrachochytrium dendrobatidis and related Chytrids.</title>
        <authorList>
            <person name="Yacoub M.N."/>
            <person name="Stajich J.E."/>
            <person name="James T.Y."/>
        </authorList>
    </citation>
    <scope>NUCLEOTIDE SEQUENCE [LARGE SCALE GENOMIC DNA]</scope>
    <source>
        <strain evidence="2 3">JEL0888</strain>
    </source>
</reference>
<dbReference type="PANTHER" id="PTHR28266:SF1">
    <property type="entry name" value="LARGE RIBOSOMAL SUBUNIT PROTEIN ML58"/>
    <property type="match status" value="1"/>
</dbReference>
<protein>
    <submittedName>
        <fullName evidence="2">Uncharacterized protein</fullName>
    </submittedName>
</protein>
<dbReference type="EMBL" id="JADGIZ020000004">
    <property type="protein sequence ID" value="KAL2919180.1"/>
    <property type="molecule type" value="Genomic_DNA"/>
</dbReference>
<organism evidence="2 3">
    <name type="scientific">Polyrhizophydium stewartii</name>
    <dbReference type="NCBI Taxonomy" id="2732419"/>
    <lineage>
        <taxon>Eukaryota</taxon>
        <taxon>Fungi</taxon>
        <taxon>Fungi incertae sedis</taxon>
        <taxon>Chytridiomycota</taxon>
        <taxon>Chytridiomycota incertae sedis</taxon>
        <taxon>Chytridiomycetes</taxon>
        <taxon>Rhizophydiales</taxon>
        <taxon>Rhizophydiales incertae sedis</taxon>
        <taxon>Polyrhizophydium</taxon>
    </lineage>
</organism>
<dbReference type="InterPro" id="IPR024388">
    <property type="entry name" value="Ribosomal_mL58"/>
</dbReference>
<keyword evidence="3" id="KW-1185">Reference proteome</keyword>
<evidence type="ECO:0000313" key="2">
    <source>
        <dbReference type="EMBL" id="KAL2919180.1"/>
    </source>
</evidence>